<keyword evidence="4" id="KW-1133">Transmembrane helix</keyword>
<keyword evidence="2" id="KW-0325">Glycoprotein</keyword>
<name>A0A813JHF9_POLGL</name>
<evidence type="ECO:0000256" key="2">
    <source>
        <dbReference type="ARBA" id="ARBA00023180"/>
    </source>
</evidence>
<accession>A0A813JHF9</accession>
<feature type="compositionally biased region" description="Polar residues" evidence="3">
    <location>
        <begin position="125"/>
        <end position="139"/>
    </location>
</feature>
<organism evidence="6 7">
    <name type="scientific">Polarella glacialis</name>
    <name type="common">Dinoflagellate</name>
    <dbReference type="NCBI Taxonomy" id="89957"/>
    <lineage>
        <taxon>Eukaryota</taxon>
        <taxon>Sar</taxon>
        <taxon>Alveolata</taxon>
        <taxon>Dinophyceae</taxon>
        <taxon>Suessiales</taxon>
        <taxon>Suessiaceae</taxon>
        <taxon>Polarella</taxon>
    </lineage>
</organism>
<dbReference type="AlphaFoldDB" id="A0A813JHF9"/>
<comment type="caution">
    <text evidence="6">The sequence shown here is derived from an EMBL/GenBank/DDBJ whole genome shotgun (WGS) entry which is preliminary data.</text>
</comment>
<evidence type="ECO:0000313" key="6">
    <source>
        <dbReference type="EMBL" id="CAE8680168.1"/>
    </source>
</evidence>
<feature type="transmembrane region" description="Helical" evidence="4">
    <location>
        <begin position="50"/>
        <end position="68"/>
    </location>
</feature>
<dbReference type="PANTHER" id="PTHR10340:SF57">
    <property type="entry name" value="METALLOPHOS DOMAIN-CONTAINING PROTEIN"/>
    <property type="match status" value="1"/>
</dbReference>
<gene>
    <name evidence="6" type="ORF">PGLA2088_LOCUS21759</name>
</gene>
<dbReference type="Proteomes" id="UP000626109">
    <property type="component" value="Unassembled WGS sequence"/>
</dbReference>
<dbReference type="PANTHER" id="PTHR10340">
    <property type="entry name" value="SPHINGOMYELIN PHOSPHODIESTERASE"/>
    <property type="match status" value="1"/>
</dbReference>
<keyword evidence="4" id="KW-0472">Membrane</keyword>
<dbReference type="Pfam" id="PF00149">
    <property type="entry name" value="Metallophos"/>
    <property type="match status" value="1"/>
</dbReference>
<evidence type="ECO:0000313" key="7">
    <source>
        <dbReference type="Proteomes" id="UP000626109"/>
    </source>
</evidence>
<evidence type="ECO:0000256" key="1">
    <source>
        <dbReference type="ARBA" id="ARBA00022801"/>
    </source>
</evidence>
<protein>
    <recommendedName>
        <fullName evidence="5">Calcineurin-like phosphoesterase domain-containing protein</fullName>
    </recommendedName>
</protein>
<sequence length="562" mass="60986">MEPNSQTSFALLAAAGVGDHASTASAERGVRRLGGGCWSGAIRRPLRNTQKLFLFVSVLCLSCTLAVLTSRRKLSWPSWPLGRRFASQQAQTGSPSGYFLQLSDIHLDPFYNASFGRSCFCNRPSTSDASNSCRTSAESSPRPFGQHGCDAPAALLNATLLAAAAHAPPGGYDWVLLTGDYTRHFVEQAVKGDTKPQVLGIIRQVQEAMDEYLPGTVVHQVGGAGNPFVLGNNDFSTDYGMEFTDPSKGPNPWFSSLATILFARFPVAPSWMHGPFLGSEEKTFTAGGFFASKLSSSLTLVALNTVVYSRHMKWPGTSGLPEDPFGQLQWLRSQLSGLRELRRGQAREGDGSPGALIIGHIPPGFDHLHFTPLWMDGYTKAYMSVISEFAEVVAGQIFAHQHADTLRLFPASMGAAVPPIFVAGAVSAIYANNPSFRIWRYEGSKLLDFTSVSASLEAFPEDASARSVAAASALFQKRYSAREAFGLTSMASEEWREQVVQHLLSSMHVWRQYLGSLWNTDSGPEYAHAVESASFRVKAACAAMHILEHEFAACIAAQRPES</sequence>
<feature type="region of interest" description="Disordered" evidence="3">
    <location>
        <begin position="125"/>
        <end position="145"/>
    </location>
</feature>
<reference evidence="6" key="1">
    <citation type="submission" date="2021-02" db="EMBL/GenBank/DDBJ databases">
        <authorList>
            <person name="Dougan E. K."/>
            <person name="Rhodes N."/>
            <person name="Thang M."/>
            <person name="Chan C."/>
        </authorList>
    </citation>
    <scope>NUCLEOTIDE SEQUENCE</scope>
</reference>
<dbReference type="EMBL" id="CAJNNW010025828">
    <property type="protein sequence ID" value="CAE8680168.1"/>
    <property type="molecule type" value="Genomic_DNA"/>
</dbReference>
<dbReference type="GO" id="GO:0016787">
    <property type="term" value="F:hydrolase activity"/>
    <property type="evidence" value="ECO:0007669"/>
    <property type="project" value="UniProtKB-KW"/>
</dbReference>
<proteinExistence type="predicted"/>
<keyword evidence="1" id="KW-0378">Hydrolase</keyword>
<dbReference type="InterPro" id="IPR004843">
    <property type="entry name" value="Calcineurin-like_PHP"/>
</dbReference>
<evidence type="ECO:0000259" key="5">
    <source>
        <dbReference type="Pfam" id="PF00149"/>
    </source>
</evidence>
<keyword evidence="4" id="KW-0812">Transmembrane</keyword>
<dbReference type="SUPFAM" id="SSF56300">
    <property type="entry name" value="Metallo-dependent phosphatases"/>
    <property type="match status" value="1"/>
</dbReference>
<evidence type="ECO:0000256" key="4">
    <source>
        <dbReference type="SAM" id="Phobius"/>
    </source>
</evidence>
<evidence type="ECO:0000256" key="3">
    <source>
        <dbReference type="SAM" id="MobiDB-lite"/>
    </source>
</evidence>
<feature type="domain" description="Calcineurin-like phosphoesterase" evidence="5">
    <location>
        <begin position="99"/>
        <end position="402"/>
    </location>
</feature>
<dbReference type="InterPro" id="IPR029052">
    <property type="entry name" value="Metallo-depent_PP-like"/>
</dbReference>